<dbReference type="Proteomes" id="UP000624244">
    <property type="component" value="Unassembled WGS sequence"/>
</dbReference>
<sequence>MIGGIISTVKLFSFLVTYEFWSRLGFFVGYIVTFLLVLEVTRLANTDAHRKQVEKVLDSYAASRSESEPRRPRPAPELKKVSLEELEEMERQSMIAEKERRARTPSPAVTRVPEPESVQIDEERRRRRAASTAAPPKTSSASRSASQSRPQAQTPSPTRRLRKRSDTLNSSSSTESKDAAARRKRREASPAESKTSSRHASPAPKSRSKESRTLGASLGKMLRSRGATVIVLEKREDKERITGYHNNLVGEKYELLHTSGTRARQVPATLGFSAHGTRYDYPSRLTHRGKLCVSAAYHMNWGICPPRLETASVERDIGFEPVMLKRAKIL</sequence>
<name>A0A8H5ZJD0_COCSA</name>
<feature type="compositionally biased region" description="Basic and acidic residues" evidence="1">
    <location>
        <begin position="65"/>
        <end position="83"/>
    </location>
</feature>
<proteinExistence type="predicted"/>
<reference evidence="3" key="1">
    <citation type="submission" date="2019-11" db="EMBL/GenBank/DDBJ databases">
        <title>Bipolaris sorokiniana Genome sequencing.</title>
        <authorList>
            <person name="Wang H."/>
        </authorList>
    </citation>
    <scope>NUCLEOTIDE SEQUENCE</scope>
</reference>
<gene>
    <name evidence="3" type="ORF">GGP41_009930</name>
</gene>
<comment type="caution">
    <text evidence="3">The sequence shown here is derived from an EMBL/GenBank/DDBJ whole genome shotgun (WGS) entry which is preliminary data.</text>
</comment>
<evidence type="ECO:0000256" key="1">
    <source>
        <dbReference type="SAM" id="MobiDB-lite"/>
    </source>
</evidence>
<organism evidence="3 4">
    <name type="scientific">Cochliobolus sativus</name>
    <name type="common">Common root rot and spot blotch fungus</name>
    <name type="synonym">Bipolaris sorokiniana</name>
    <dbReference type="NCBI Taxonomy" id="45130"/>
    <lineage>
        <taxon>Eukaryota</taxon>
        <taxon>Fungi</taxon>
        <taxon>Dikarya</taxon>
        <taxon>Ascomycota</taxon>
        <taxon>Pezizomycotina</taxon>
        <taxon>Dothideomycetes</taxon>
        <taxon>Pleosporomycetidae</taxon>
        <taxon>Pleosporales</taxon>
        <taxon>Pleosporineae</taxon>
        <taxon>Pleosporaceae</taxon>
        <taxon>Bipolaris</taxon>
    </lineage>
</organism>
<keyword evidence="2" id="KW-0812">Transmembrane</keyword>
<dbReference type="AlphaFoldDB" id="A0A8H5ZJD0"/>
<feature type="transmembrane region" description="Helical" evidence="2">
    <location>
        <begin position="20"/>
        <end position="41"/>
    </location>
</feature>
<evidence type="ECO:0000256" key="2">
    <source>
        <dbReference type="SAM" id="Phobius"/>
    </source>
</evidence>
<feature type="compositionally biased region" description="Low complexity" evidence="1">
    <location>
        <begin position="130"/>
        <end position="158"/>
    </location>
</feature>
<protein>
    <submittedName>
        <fullName evidence="3">Uncharacterized protein</fullName>
    </submittedName>
</protein>
<evidence type="ECO:0000313" key="3">
    <source>
        <dbReference type="EMBL" id="KAF5848848.1"/>
    </source>
</evidence>
<evidence type="ECO:0000313" key="4">
    <source>
        <dbReference type="Proteomes" id="UP000624244"/>
    </source>
</evidence>
<dbReference type="EMBL" id="WNKQ01000010">
    <property type="protein sequence ID" value="KAF5848848.1"/>
    <property type="molecule type" value="Genomic_DNA"/>
</dbReference>
<dbReference type="OMA" id="YEFWSRL"/>
<keyword evidence="2" id="KW-0472">Membrane</keyword>
<accession>A0A8H5ZJD0</accession>
<keyword evidence="2" id="KW-1133">Transmembrane helix</keyword>
<feature type="region of interest" description="Disordered" evidence="1">
    <location>
        <begin position="60"/>
        <end position="217"/>
    </location>
</feature>